<dbReference type="VEuPathDB" id="PlasmoDB:AK88_04428"/>
<feature type="region of interest" description="Disordered" evidence="1">
    <location>
        <begin position="192"/>
        <end position="214"/>
    </location>
</feature>
<evidence type="ECO:0000313" key="3">
    <source>
        <dbReference type="Proteomes" id="UP000054561"/>
    </source>
</evidence>
<dbReference type="RefSeq" id="XP_012337461.1">
    <property type="nucleotide sequence ID" value="XM_012482038.1"/>
</dbReference>
<organism evidence="2 3">
    <name type="scientific">Plasmodium fragile</name>
    <dbReference type="NCBI Taxonomy" id="5857"/>
    <lineage>
        <taxon>Eukaryota</taxon>
        <taxon>Sar</taxon>
        <taxon>Alveolata</taxon>
        <taxon>Apicomplexa</taxon>
        <taxon>Aconoidasida</taxon>
        <taxon>Haemosporida</taxon>
        <taxon>Plasmodiidae</taxon>
        <taxon>Plasmodium</taxon>
        <taxon>Plasmodium (Plasmodium)</taxon>
    </lineage>
</organism>
<dbReference type="EMBL" id="KQ001706">
    <property type="protein sequence ID" value="KJP85953.1"/>
    <property type="molecule type" value="Genomic_DNA"/>
</dbReference>
<dbReference type="OMA" id="KSDEANW"/>
<feature type="region of interest" description="Disordered" evidence="1">
    <location>
        <begin position="338"/>
        <end position="361"/>
    </location>
</feature>
<feature type="compositionally biased region" description="Basic and acidic residues" evidence="1">
    <location>
        <begin position="28"/>
        <end position="66"/>
    </location>
</feature>
<feature type="compositionally biased region" description="Basic and acidic residues" evidence="1">
    <location>
        <begin position="192"/>
        <end position="209"/>
    </location>
</feature>
<feature type="region of interest" description="Disordered" evidence="1">
    <location>
        <begin position="1"/>
        <end position="75"/>
    </location>
</feature>
<gene>
    <name evidence="2" type="ORF">AK88_04428</name>
</gene>
<dbReference type="AlphaFoldDB" id="A0A0D9QG44"/>
<name>A0A0D9QG44_PLAFR</name>
<proteinExistence type="predicted"/>
<keyword evidence="3" id="KW-1185">Reference proteome</keyword>
<dbReference type="Proteomes" id="UP000054561">
    <property type="component" value="Unassembled WGS sequence"/>
</dbReference>
<dbReference type="GeneID" id="24269742"/>
<feature type="compositionally biased region" description="Basic and acidic residues" evidence="1">
    <location>
        <begin position="271"/>
        <end position="283"/>
    </location>
</feature>
<sequence length="361" mass="41683">MAAKIHYSVHTTNKYSVFDTDNSDEENENKGLKEPKKREVNSSNEDRSHSNNPEKKKIIDIKDHKATVPNKNVSANKVTAYNDRYNKYPGVSSINELHESSQGRSNRDSYHLRGNNIRSKFPRKRGVGGGLGTGYSNTSTNILSSSNYYSGSRAHDYKMGTDSRNYNSRYNYNKFDHRERIFNEYNDSRSKYENTKREAHVESLSKNNEESANVGRKHNSVTIDYDLYRKQQEKKLISNKSVMQNTDKKTKKNALNSERSKATTNSASTTKRNDHADDEMKSDHPKRKAINVYQYILEEGGRVDRIPGFRRGYRSYKKSDEANWNNKMEGKAKIQMDEKLFKKRDPPNINDARAFPSLTSK</sequence>
<evidence type="ECO:0000313" key="2">
    <source>
        <dbReference type="EMBL" id="KJP85953.1"/>
    </source>
</evidence>
<evidence type="ECO:0000256" key="1">
    <source>
        <dbReference type="SAM" id="MobiDB-lite"/>
    </source>
</evidence>
<dbReference type="OrthoDB" id="371385at2759"/>
<feature type="region of interest" description="Disordered" evidence="1">
    <location>
        <begin position="237"/>
        <end position="286"/>
    </location>
</feature>
<protein>
    <submittedName>
        <fullName evidence="2">Uncharacterized protein</fullName>
    </submittedName>
</protein>
<accession>A0A0D9QG44</accession>
<reference evidence="2 3" key="1">
    <citation type="submission" date="2014-03" db="EMBL/GenBank/DDBJ databases">
        <title>The Genome Sequence of Plasmodium fragile nilgiri.</title>
        <authorList>
            <consortium name="The Broad Institute Genomics Platform"/>
            <consortium name="The Broad Institute Genome Sequencing Center for Infectious Disease"/>
            <person name="Neafsey D."/>
            <person name="Duraisingh M."/>
            <person name="Young S.K."/>
            <person name="Zeng Q."/>
            <person name="Gargeya S."/>
            <person name="Abouelleil A."/>
            <person name="Alvarado L."/>
            <person name="Chapman S.B."/>
            <person name="Gainer-Dewar J."/>
            <person name="Goldberg J."/>
            <person name="Griggs A."/>
            <person name="Gujja S."/>
            <person name="Hansen M."/>
            <person name="Howarth C."/>
            <person name="Imamovic A."/>
            <person name="Larimer J."/>
            <person name="Pearson M."/>
            <person name="Poon T.W."/>
            <person name="Priest M."/>
            <person name="Roberts A."/>
            <person name="Saif S."/>
            <person name="Shea T."/>
            <person name="Sykes S."/>
            <person name="Wortman J."/>
            <person name="Nusbaum C."/>
            <person name="Birren B."/>
        </authorList>
    </citation>
    <scope>NUCLEOTIDE SEQUENCE [LARGE SCALE GENOMIC DNA]</scope>
    <source>
        <strain evidence="3">nilgiri</strain>
    </source>
</reference>